<evidence type="ECO:0000256" key="1">
    <source>
        <dbReference type="ARBA" id="ARBA00022729"/>
    </source>
</evidence>
<feature type="chain" id="PRO_5003829048" evidence="3">
    <location>
        <begin position="24"/>
        <end position="387"/>
    </location>
</feature>
<dbReference type="GO" id="GO:0004222">
    <property type="term" value="F:metalloendopeptidase activity"/>
    <property type="evidence" value="ECO:0007669"/>
    <property type="project" value="TreeGrafter"/>
</dbReference>
<name>K0B349_GOTA9</name>
<dbReference type="OrthoDB" id="9809488at2"/>
<proteinExistence type="predicted"/>
<dbReference type="PANTHER" id="PTHR21666">
    <property type="entry name" value="PEPTIDASE-RELATED"/>
    <property type="match status" value="1"/>
</dbReference>
<dbReference type="FunFam" id="2.70.70.10:FF:000006">
    <property type="entry name" value="M23 family peptidase"/>
    <property type="match status" value="1"/>
</dbReference>
<accession>K0B349</accession>
<keyword evidence="1 3" id="KW-0732">Signal</keyword>
<dbReference type="InterPro" id="IPR050570">
    <property type="entry name" value="Cell_wall_metabolism_enzyme"/>
</dbReference>
<feature type="domain" description="Peptidoglycan hydrolase PcsB coiled-coil" evidence="5">
    <location>
        <begin position="94"/>
        <end position="166"/>
    </location>
</feature>
<dbReference type="CDD" id="cd12797">
    <property type="entry name" value="M23_peptidase"/>
    <property type="match status" value="1"/>
</dbReference>
<evidence type="ECO:0000259" key="5">
    <source>
        <dbReference type="Pfam" id="PF24568"/>
    </source>
</evidence>
<reference evidence="6 7" key="1">
    <citation type="journal article" date="2012" name="PLoS ONE">
        <title>The purine-utilizing bacterium Clostridium acidurici 9a: a genome-guided metabolic reconsideration.</title>
        <authorList>
            <person name="Hartwich K."/>
            <person name="Poehlein A."/>
            <person name="Daniel R."/>
        </authorList>
    </citation>
    <scope>NUCLEOTIDE SEQUENCE [LARGE SCALE GENOMIC DNA]</scope>
    <source>
        <strain evidence="7">ATCC 7906 / DSM 604 / BCRC 14475 / CIP 104303 / KCTC 5404 / NCIMB 10678 / 9a</strain>
    </source>
</reference>
<dbReference type="Gene3D" id="6.10.250.3150">
    <property type="match status" value="1"/>
</dbReference>
<feature type="coiled-coil region" evidence="2">
    <location>
        <begin position="23"/>
        <end position="106"/>
    </location>
</feature>
<dbReference type="Pfam" id="PF01551">
    <property type="entry name" value="Peptidase_M23"/>
    <property type="match status" value="1"/>
</dbReference>
<dbReference type="Gene3D" id="2.70.70.10">
    <property type="entry name" value="Glucose Permease (Domain IIA)"/>
    <property type="match status" value="1"/>
</dbReference>
<dbReference type="AlphaFoldDB" id="K0B349"/>
<dbReference type="InterPro" id="IPR016047">
    <property type="entry name" value="M23ase_b-sheet_dom"/>
</dbReference>
<evidence type="ECO:0000259" key="4">
    <source>
        <dbReference type="Pfam" id="PF01551"/>
    </source>
</evidence>
<evidence type="ECO:0000256" key="2">
    <source>
        <dbReference type="SAM" id="Coils"/>
    </source>
</evidence>
<dbReference type="RefSeq" id="WP_014968197.1">
    <property type="nucleotide sequence ID" value="NC_018664.1"/>
</dbReference>
<dbReference type="SUPFAM" id="SSF57997">
    <property type="entry name" value="Tropomyosin"/>
    <property type="match status" value="1"/>
</dbReference>
<protein>
    <submittedName>
        <fullName evidence="6">Peptidase, M23 family</fullName>
    </submittedName>
</protein>
<dbReference type="PATRIC" id="fig|1128398.3.peg.2121"/>
<dbReference type="HOGENOM" id="CLU_029425_4_3_9"/>
<sequence length="387" mass="42202">MKKRIVCSLLAFSVFAGSAISYANNEQQKLNDTNKQKKAIQTEIDKNKKQMNTVAQEIEQLSGQITKTNTELSKVEAELNNLNNDIAITKTELKKSEENLAKKNEAFGTRLRVMYKNGNIGYIEVLLGSEDIRDFFTRLDMVKTIVKNDTELLEYMKAERDNIEEKKKKLEVQQINVASVKREVEAKKSELTVATRAKEGLMSKLESDTARMEQEYDELTNQANNLTNIIAQKQREAAAARGSSGGGSVASGDVTVSASGMVWPVPGYSTISSPFGTRVHPIFGTQKMHTGIDIPAPTGTPIVAASDGVVQHSGSLGGYGNAVIIDHDGVIATLYAHNSTLLVSVGQKVTKGQVIAKAGSTGYSTGPHLHFEVRKNGAYVNPVPWVR</sequence>
<dbReference type="InterPro" id="IPR057309">
    <property type="entry name" value="PcsB_CC"/>
</dbReference>
<dbReference type="SUPFAM" id="SSF51261">
    <property type="entry name" value="Duplicated hybrid motif"/>
    <property type="match status" value="1"/>
</dbReference>
<dbReference type="STRING" id="1128398.Curi_c20570"/>
<dbReference type="Proteomes" id="UP000006094">
    <property type="component" value="Chromosome"/>
</dbReference>
<dbReference type="KEGG" id="cad:Curi_c20570"/>
<organism evidence="6 7">
    <name type="scientific">Gottschalkia acidurici (strain ATCC 7906 / DSM 604 / BCRC 14475 / CIP 104303 / KCTC 5404 / NCIMB 10678 / 9a)</name>
    <name type="common">Clostridium acidurici</name>
    <dbReference type="NCBI Taxonomy" id="1128398"/>
    <lineage>
        <taxon>Bacteria</taxon>
        <taxon>Bacillati</taxon>
        <taxon>Bacillota</taxon>
        <taxon>Tissierellia</taxon>
        <taxon>Tissierellales</taxon>
        <taxon>Gottschalkiaceae</taxon>
        <taxon>Gottschalkia</taxon>
    </lineage>
</organism>
<dbReference type="eggNOG" id="COG4942">
    <property type="taxonomic scope" value="Bacteria"/>
</dbReference>
<dbReference type="InterPro" id="IPR011055">
    <property type="entry name" value="Dup_hybrid_motif"/>
</dbReference>
<keyword evidence="7" id="KW-1185">Reference proteome</keyword>
<dbReference type="EMBL" id="CP003326">
    <property type="protein sequence ID" value="AFS79061.1"/>
    <property type="molecule type" value="Genomic_DNA"/>
</dbReference>
<gene>
    <name evidence="6" type="ordered locus">Curi_c20570</name>
</gene>
<evidence type="ECO:0000313" key="6">
    <source>
        <dbReference type="EMBL" id="AFS79061.1"/>
    </source>
</evidence>
<dbReference type="PANTHER" id="PTHR21666:SF270">
    <property type="entry name" value="MUREIN HYDROLASE ACTIVATOR ENVC"/>
    <property type="match status" value="1"/>
</dbReference>
<keyword evidence="2" id="KW-0175">Coiled coil</keyword>
<feature type="signal peptide" evidence="3">
    <location>
        <begin position="1"/>
        <end position="23"/>
    </location>
</feature>
<dbReference type="Pfam" id="PF24568">
    <property type="entry name" value="CC_PcsB"/>
    <property type="match status" value="1"/>
</dbReference>
<feature type="coiled-coil region" evidence="2">
    <location>
        <begin position="153"/>
        <end position="236"/>
    </location>
</feature>
<evidence type="ECO:0000256" key="3">
    <source>
        <dbReference type="SAM" id="SignalP"/>
    </source>
</evidence>
<evidence type="ECO:0000313" key="7">
    <source>
        <dbReference type="Proteomes" id="UP000006094"/>
    </source>
</evidence>
<feature type="domain" description="M23ase beta-sheet core" evidence="4">
    <location>
        <begin position="287"/>
        <end position="382"/>
    </location>
</feature>